<evidence type="ECO:0000313" key="6">
    <source>
        <dbReference type="EMBL" id="KZB62971.1"/>
    </source>
</evidence>
<dbReference type="InterPro" id="IPR000847">
    <property type="entry name" value="LysR_HTH_N"/>
</dbReference>
<evidence type="ECO:0000313" key="7">
    <source>
        <dbReference type="Proteomes" id="UP000076335"/>
    </source>
</evidence>
<comment type="caution">
    <text evidence="6">The sequence shown here is derived from an EMBL/GenBank/DDBJ whole genome shotgun (WGS) entry which is preliminary data.</text>
</comment>
<dbReference type="EMBL" id="LPVY01000020">
    <property type="protein sequence ID" value="KZB62971.1"/>
    <property type="molecule type" value="Genomic_DNA"/>
</dbReference>
<organism evidence="6 7">
    <name type="scientific">Thalassospira lucentensis</name>
    <dbReference type="NCBI Taxonomy" id="168935"/>
    <lineage>
        <taxon>Bacteria</taxon>
        <taxon>Pseudomonadati</taxon>
        <taxon>Pseudomonadota</taxon>
        <taxon>Alphaproteobacteria</taxon>
        <taxon>Rhodospirillales</taxon>
        <taxon>Thalassospiraceae</taxon>
        <taxon>Thalassospira</taxon>
    </lineage>
</organism>
<dbReference type="Proteomes" id="UP000076335">
    <property type="component" value="Unassembled WGS sequence"/>
</dbReference>
<sequence>MDWNYVKSFLAVVDAGSLEKAAEHLNVSNTTVFRHIHALEKETGTRLFERIKGRYSLTDAGEEMLAPARQILNNFEAINLSVSGRDIAAAGTVRITAPTSFAYFILPDYFARLQTAYPDISLELLASNQEFNMAERHADIAIRVAELPPEYLVGREIRKIDWGLYANHDMAKKTEQNFNALKFPDRLPGGFIGASGALRNHPVFKWLDENHADRIIHRSDDFVAMAGLARAGIGYACLPADLAIPDLERVTSLHQFASNRLWVLTHPELKRIERIKLVLQWLGNALKNEPRLISPARQPSLGQ</sequence>
<evidence type="ECO:0000259" key="5">
    <source>
        <dbReference type="PROSITE" id="PS50931"/>
    </source>
</evidence>
<dbReference type="RefSeq" id="WP_062952470.1">
    <property type="nucleotide sequence ID" value="NZ_LPVY01000020.1"/>
</dbReference>
<dbReference type="PROSITE" id="PS50931">
    <property type="entry name" value="HTH_LYSR"/>
    <property type="match status" value="1"/>
</dbReference>
<dbReference type="GO" id="GO:0003677">
    <property type="term" value="F:DNA binding"/>
    <property type="evidence" value="ECO:0007669"/>
    <property type="project" value="UniProtKB-KW"/>
</dbReference>
<dbReference type="OrthoDB" id="7333438at2"/>
<dbReference type="Gene3D" id="3.40.190.290">
    <property type="match status" value="1"/>
</dbReference>
<dbReference type="PANTHER" id="PTHR30579:SF3">
    <property type="entry name" value="TRANSCRIPTIONAL REGULATORY PROTEIN"/>
    <property type="match status" value="1"/>
</dbReference>
<name>A0A154L3L3_9PROT</name>
<dbReference type="Pfam" id="PF00126">
    <property type="entry name" value="HTH_1"/>
    <property type="match status" value="1"/>
</dbReference>
<keyword evidence="3" id="KW-0238">DNA-binding</keyword>
<dbReference type="Gene3D" id="1.10.10.10">
    <property type="entry name" value="Winged helix-like DNA-binding domain superfamily/Winged helix DNA-binding domain"/>
    <property type="match status" value="1"/>
</dbReference>
<dbReference type="AlphaFoldDB" id="A0A154L3L3"/>
<gene>
    <name evidence="6" type="ORF">AUP42_02665</name>
</gene>
<dbReference type="InterPro" id="IPR050176">
    <property type="entry name" value="LTTR"/>
</dbReference>
<comment type="similarity">
    <text evidence="1">Belongs to the LysR transcriptional regulatory family.</text>
</comment>
<dbReference type="SUPFAM" id="SSF53850">
    <property type="entry name" value="Periplasmic binding protein-like II"/>
    <property type="match status" value="1"/>
</dbReference>
<dbReference type="PANTHER" id="PTHR30579">
    <property type="entry name" value="TRANSCRIPTIONAL REGULATOR"/>
    <property type="match status" value="1"/>
</dbReference>
<dbReference type="InterPro" id="IPR036388">
    <property type="entry name" value="WH-like_DNA-bd_sf"/>
</dbReference>
<dbReference type="GO" id="GO:0003700">
    <property type="term" value="F:DNA-binding transcription factor activity"/>
    <property type="evidence" value="ECO:0007669"/>
    <property type="project" value="InterPro"/>
</dbReference>
<keyword evidence="2" id="KW-0805">Transcription regulation</keyword>
<feature type="domain" description="HTH lysR-type" evidence="5">
    <location>
        <begin position="1"/>
        <end position="58"/>
    </location>
</feature>
<proteinExistence type="inferred from homology"/>
<evidence type="ECO:0000256" key="1">
    <source>
        <dbReference type="ARBA" id="ARBA00009437"/>
    </source>
</evidence>
<accession>A0A154L3L3</accession>
<dbReference type="Pfam" id="PF03466">
    <property type="entry name" value="LysR_substrate"/>
    <property type="match status" value="1"/>
</dbReference>
<dbReference type="InterPro" id="IPR036390">
    <property type="entry name" value="WH_DNA-bd_sf"/>
</dbReference>
<protein>
    <submittedName>
        <fullName evidence="6">Transcriptional regulator</fullName>
    </submittedName>
</protein>
<dbReference type="InterPro" id="IPR005119">
    <property type="entry name" value="LysR_subst-bd"/>
</dbReference>
<evidence type="ECO:0000256" key="4">
    <source>
        <dbReference type="ARBA" id="ARBA00023163"/>
    </source>
</evidence>
<evidence type="ECO:0000256" key="3">
    <source>
        <dbReference type="ARBA" id="ARBA00023125"/>
    </source>
</evidence>
<keyword evidence="4" id="KW-0804">Transcription</keyword>
<dbReference type="SUPFAM" id="SSF46785">
    <property type="entry name" value="Winged helix' DNA-binding domain"/>
    <property type="match status" value="1"/>
</dbReference>
<reference evidence="6 7" key="1">
    <citation type="submission" date="2015-12" db="EMBL/GenBank/DDBJ databases">
        <title>Genome sequence of Thalassospira lucentensis MCCC 1A02072.</title>
        <authorList>
            <person name="Lu L."/>
            <person name="Lai Q."/>
            <person name="Shao Z."/>
            <person name="Qian P."/>
        </authorList>
    </citation>
    <scope>NUCLEOTIDE SEQUENCE [LARGE SCALE GENOMIC DNA]</scope>
    <source>
        <strain evidence="6 7">MCCC 1A02072</strain>
    </source>
</reference>
<evidence type="ECO:0000256" key="2">
    <source>
        <dbReference type="ARBA" id="ARBA00023015"/>
    </source>
</evidence>